<dbReference type="Proteomes" id="UP000297527">
    <property type="component" value="Unassembled WGS sequence"/>
</dbReference>
<dbReference type="EMBL" id="PQXN01000104">
    <property type="protein sequence ID" value="TGO54606.1"/>
    <property type="molecule type" value="Genomic_DNA"/>
</dbReference>
<proteinExistence type="predicted"/>
<dbReference type="AlphaFoldDB" id="A0A4Z1HZS2"/>
<keyword evidence="2" id="KW-1185">Reference proteome</keyword>
<organism evidence="1 2">
    <name type="scientific">Botryotinia convoluta</name>
    <dbReference type="NCBI Taxonomy" id="54673"/>
    <lineage>
        <taxon>Eukaryota</taxon>
        <taxon>Fungi</taxon>
        <taxon>Dikarya</taxon>
        <taxon>Ascomycota</taxon>
        <taxon>Pezizomycotina</taxon>
        <taxon>Leotiomycetes</taxon>
        <taxon>Helotiales</taxon>
        <taxon>Sclerotiniaceae</taxon>
        <taxon>Botryotinia</taxon>
    </lineage>
</organism>
<comment type="caution">
    <text evidence="1">The sequence shown here is derived from an EMBL/GenBank/DDBJ whole genome shotgun (WGS) entry which is preliminary data.</text>
</comment>
<protein>
    <submittedName>
        <fullName evidence="1">Uncharacterized protein</fullName>
    </submittedName>
</protein>
<name>A0A4Z1HZS2_9HELO</name>
<gene>
    <name evidence="1" type="ORF">BCON_0104g00020</name>
</gene>
<evidence type="ECO:0000313" key="1">
    <source>
        <dbReference type="EMBL" id="TGO54606.1"/>
    </source>
</evidence>
<sequence>MSIGEVGAVNVDLNSINNDPAVLNLDKTVDYACCKIAYRASRHKLNPNEVYMNAEMNYKVEWSTVKST</sequence>
<reference evidence="1 2" key="1">
    <citation type="submission" date="2017-12" db="EMBL/GenBank/DDBJ databases">
        <title>Comparative genomics of Botrytis spp.</title>
        <authorList>
            <person name="Valero-Jimenez C.A."/>
            <person name="Tapia P."/>
            <person name="Veloso J."/>
            <person name="Silva-Moreno E."/>
            <person name="Staats M."/>
            <person name="Valdes J.H."/>
            <person name="Van Kan J.A.L."/>
        </authorList>
    </citation>
    <scope>NUCLEOTIDE SEQUENCE [LARGE SCALE GENOMIC DNA]</scope>
    <source>
        <strain evidence="1 2">MUCL11595</strain>
    </source>
</reference>
<accession>A0A4Z1HZS2</accession>
<evidence type="ECO:0000313" key="2">
    <source>
        <dbReference type="Proteomes" id="UP000297527"/>
    </source>
</evidence>